<reference evidence="1 2" key="1">
    <citation type="submission" date="2016-10" db="EMBL/GenBank/DDBJ databases">
        <authorList>
            <person name="de Groot N.N."/>
        </authorList>
    </citation>
    <scope>NUCLEOTIDE SEQUENCE [LARGE SCALE GENOMIC DNA]</scope>
    <source>
        <strain evidence="1 2">DSM 44468</strain>
    </source>
</reference>
<dbReference type="InterPro" id="IPR000415">
    <property type="entry name" value="Nitroreductase-like"/>
</dbReference>
<name>A0A1I3KHM0_9PSEU</name>
<sequence length="257" mass="26891">MTKTLSEPDYLASALAAANLVSFADPAHPCRLLPGPGRIDVELEDGDREALAACGGSVLNLQLALRAAGHAATVDLLPDRTRPELLATVSIRARCLPSPQERALARAIPAASAPPRADGAGPVPAAVRQTLVRAAEREEADLLLLEPPGEVTALRGVLSDAGWLPGAAAGPAGLVAVLSSYTDSLRGQVQAGRALQRVLLTGCVQGARTAVLLRPEAVQKARPELRTFLGHQLNPQAVLAFDYAPALPPRQRRATHR</sequence>
<proteinExistence type="predicted"/>
<dbReference type="STRING" id="115433.SAMN05421835_101562"/>
<dbReference type="Proteomes" id="UP000199025">
    <property type="component" value="Unassembled WGS sequence"/>
</dbReference>
<gene>
    <name evidence="1" type="ORF">SAMN05421835_101562</name>
</gene>
<dbReference type="GO" id="GO:0016491">
    <property type="term" value="F:oxidoreductase activity"/>
    <property type="evidence" value="ECO:0007669"/>
    <property type="project" value="InterPro"/>
</dbReference>
<accession>A0A1I3KHM0</accession>
<protein>
    <submittedName>
        <fullName evidence="1">Uncharacterized protein</fullName>
    </submittedName>
</protein>
<keyword evidence="2" id="KW-1185">Reference proteome</keyword>
<dbReference type="Gene3D" id="3.40.109.10">
    <property type="entry name" value="NADH Oxidase"/>
    <property type="match status" value="1"/>
</dbReference>
<dbReference type="EMBL" id="FORP01000001">
    <property type="protein sequence ID" value="SFI71959.1"/>
    <property type="molecule type" value="Genomic_DNA"/>
</dbReference>
<organism evidence="1 2">
    <name type="scientific">Amycolatopsis sacchari</name>
    <dbReference type="NCBI Taxonomy" id="115433"/>
    <lineage>
        <taxon>Bacteria</taxon>
        <taxon>Bacillati</taxon>
        <taxon>Actinomycetota</taxon>
        <taxon>Actinomycetes</taxon>
        <taxon>Pseudonocardiales</taxon>
        <taxon>Pseudonocardiaceae</taxon>
        <taxon>Amycolatopsis</taxon>
    </lineage>
</organism>
<evidence type="ECO:0000313" key="1">
    <source>
        <dbReference type="EMBL" id="SFI71959.1"/>
    </source>
</evidence>
<evidence type="ECO:0000313" key="2">
    <source>
        <dbReference type="Proteomes" id="UP000199025"/>
    </source>
</evidence>
<dbReference type="AlphaFoldDB" id="A0A1I3KHM0"/>
<dbReference type="RefSeq" id="WP_091504043.1">
    <property type="nucleotide sequence ID" value="NZ_CBDQZW010000002.1"/>
</dbReference>